<dbReference type="AlphaFoldDB" id="A0A367RGP9"/>
<evidence type="ECO:0000313" key="3">
    <source>
        <dbReference type="Proteomes" id="UP000252085"/>
    </source>
</evidence>
<accession>A0A367RGP9</accession>
<protein>
    <submittedName>
        <fullName evidence="2">Uncharacterized protein</fullName>
    </submittedName>
</protein>
<dbReference type="EMBL" id="LXQE01000153">
    <property type="protein sequence ID" value="RCJ35071.1"/>
    <property type="molecule type" value="Genomic_DNA"/>
</dbReference>
<name>A0A367RGP9_NOSPU</name>
<keyword evidence="1" id="KW-1133">Transmembrane helix</keyword>
<feature type="transmembrane region" description="Helical" evidence="1">
    <location>
        <begin position="49"/>
        <end position="67"/>
    </location>
</feature>
<gene>
    <name evidence="2" type="ORF">A6769_20160</name>
</gene>
<evidence type="ECO:0000313" key="2">
    <source>
        <dbReference type="EMBL" id="RCJ35071.1"/>
    </source>
</evidence>
<comment type="caution">
    <text evidence="2">The sequence shown here is derived from an EMBL/GenBank/DDBJ whole genome shotgun (WGS) entry which is preliminary data.</text>
</comment>
<reference evidence="2 3" key="1">
    <citation type="submission" date="2016-04" db="EMBL/GenBank/DDBJ databases">
        <authorList>
            <person name="Evans L.H."/>
            <person name="Alamgir A."/>
            <person name="Owens N."/>
            <person name="Weber N.D."/>
            <person name="Virtaneva K."/>
            <person name="Barbian K."/>
            <person name="Babar A."/>
            <person name="Rosenke K."/>
        </authorList>
    </citation>
    <scope>NUCLEOTIDE SEQUENCE [LARGE SCALE GENOMIC DNA]</scope>
    <source>
        <strain evidence="2">NIES-2108</strain>
    </source>
</reference>
<evidence type="ECO:0000256" key="1">
    <source>
        <dbReference type="SAM" id="Phobius"/>
    </source>
</evidence>
<sequence length="81" mass="9193">MLKVFQITDSDARNRKFFLTEESVLSSPLSEFQLLAIAPKSQTTARCLSALYLLIYLIGGIGMKILWEKQLELERAIFIGI</sequence>
<organism evidence="2 3">
    <name type="scientific">Nostoc punctiforme NIES-2108</name>
    <dbReference type="NCBI Taxonomy" id="1356359"/>
    <lineage>
        <taxon>Bacteria</taxon>
        <taxon>Bacillati</taxon>
        <taxon>Cyanobacteriota</taxon>
        <taxon>Cyanophyceae</taxon>
        <taxon>Nostocales</taxon>
        <taxon>Nostocaceae</taxon>
        <taxon>Nostoc</taxon>
    </lineage>
</organism>
<proteinExistence type="predicted"/>
<dbReference type="Proteomes" id="UP000252085">
    <property type="component" value="Unassembled WGS sequence"/>
</dbReference>
<keyword evidence="1" id="KW-0812">Transmembrane</keyword>
<keyword evidence="1" id="KW-0472">Membrane</keyword>